<dbReference type="InterPro" id="IPR012944">
    <property type="entry name" value="SusD_RagB_dom"/>
</dbReference>
<dbReference type="Proteomes" id="UP000594042">
    <property type="component" value="Chromosome"/>
</dbReference>
<sequence>MKTIIKAALTLCVGICVSCVDLYQEPRSVLTPETIEYNERNMEALVTGLPKVLWSNNYGFNCRLQSLTLGGDDVVAGQIGSTRTFDIDELHVKSGTDVSNFFSNMYSLIQYCNQIIDGISKSTDTSEEVKRPYEAEAHFYRALAYFYLVRFFGDVPAITDPYTQTDMFGNSPIMRNKTIDVYEQLIIPDLQFAEKYLPDRGRLDNNSTPSIGAAKACLADVYLTMAGWPLKKTEMYAQAAAKAKEVIEKTGHKYTLVSDYSELWKEVNKADDTEHIFAINHSATYDMASQYGISYLCTEEGGWTDYLADSVFFERYPEDTRKEFNFITSIKVGIVKRPWKKLEMRCPPINKYRDYGITSAQSNGITPIYRYAEVLLIYAEAQNRADHGPNDLAYQCLNDVRKRANGGVANDVPAGLDEEGFNQYVFDERGWELFAECKRWFQLVRTERVEEYNKLNPRIWDMGFVENQQRNYILPLPSSQVEMCGWEQNPGY</sequence>
<evidence type="ECO:0000313" key="8">
    <source>
        <dbReference type="EMBL" id="BCI64221.1"/>
    </source>
</evidence>
<dbReference type="GO" id="GO:0009279">
    <property type="term" value="C:cell outer membrane"/>
    <property type="evidence" value="ECO:0007669"/>
    <property type="project" value="UniProtKB-SubCell"/>
</dbReference>
<dbReference type="RefSeq" id="WP_021930256.1">
    <property type="nucleotide sequence ID" value="NZ_AP023322.1"/>
</dbReference>
<evidence type="ECO:0000313" key="9">
    <source>
        <dbReference type="Proteomes" id="UP000594042"/>
    </source>
</evidence>
<evidence type="ECO:0000259" key="6">
    <source>
        <dbReference type="Pfam" id="PF07980"/>
    </source>
</evidence>
<evidence type="ECO:0000256" key="4">
    <source>
        <dbReference type="ARBA" id="ARBA00023136"/>
    </source>
</evidence>
<comment type="subcellular location">
    <subcellularLocation>
        <location evidence="1">Cell outer membrane</location>
    </subcellularLocation>
</comment>
<dbReference type="CDD" id="cd08977">
    <property type="entry name" value="SusD"/>
    <property type="match status" value="1"/>
</dbReference>
<dbReference type="Pfam" id="PF07980">
    <property type="entry name" value="SusD_RagB"/>
    <property type="match status" value="1"/>
</dbReference>
<evidence type="ECO:0000259" key="7">
    <source>
        <dbReference type="Pfam" id="PF14322"/>
    </source>
</evidence>
<dbReference type="SUPFAM" id="SSF48452">
    <property type="entry name" value="TPR-like"/>
    <property type="match status" value="1"/>
</dbReference>
<feature type="domain" description="SusD-like N-terminal" evidence="7">
    <location>
        <begin position="91"/>
        <end position="223"/>
    </location>
</feature>
<evidence type="ECO:0000256" key="2">
    <source>
        <dbReference type="ARBA" id="ARBA00006275"/>
    </source>
</evidence>
<name>A0A7G1I0K5_9BACT</name>
<comment type="similarity">
    <text evidence="2">Belongs to the SusD family.</text>
</comment>
<accession>A0A7G1I0K5</accession>
<reference evidence="9" key="1">
    <citation type="submission" date="2020-07" db="EMBL/GenBank/DDBJ databases">
        <title>Complete genome sequencing of Coprobacter sp. strain 2CBH44.</title>
        <authorList>
            <person name="Sakamoto M."/>
            <person name="Murakami T."/>
            <person name="Mori H."/>
        </authorList>
    </citation>
    <scope>NUCLEOTIDE SEQUENCE [LARGE SCALE GENOMIC DNA]</scope>
    <source>
        <strain evidence="9">2CBH44</strain>
    </source>
</reference>
<evidence type="ECO:0000256" key="3">
    <source>
        <dbReference type="ARBA" id="ARBA00022729"/>
    </source>
</evidence>
<dbReference type="InterPro" id="IPR033985">
    <property type="entry name" value="SusD-like_N"/>
</dbReference>
<dbReference type="InterPro" id="IPR011990">
    <property type="entry name" value="TPR-like_helical_dom_sf"/>
</dbReference>
<evidence type="ECO:0000256" key="1">
    <source>
        <dbReference type="ARBA" id="ARBA00004442"/>
    </source>
</evidence>
<feature type="domain" description="RagB/SusD" evidence="6">
    <location>
        <begin position="347"/>
        <end position="492"/>
    </location>
</feature>
<dbReference type="AlphaFoldDB" id="A0A7G1I0K5"/>
<keyword evidence="3" id="KW-0732">Signal</keyword>
<dbReference type="KEGG" id="copr:Cop2CBH44_25740"/>
<protein>
    <submittedName>
        <fullName evidence="8">Membrane protein</fullName>
    </submittedName>
</protein>
<organism evidence="8 9">
    <name type="scientific">Coprobacter secundus subsp. similis</name>
    <dbReference type="NCBI Taxonomy" id="2751153"/>
    <lineage>
        <taxon>Bacteria</taxon>
        <taxon>Pseudomonadati</taxon>
        <taxon>Bacteroidota</taxon>
        <taxon>Bacteroidia</taxon>
        <taxon>Bacteroidales</taxon>
        <taxon>Barnesiellaceae</taxon>
        <taxon>Coprobacter</taxon>
    </lineage>
</organism>
<dbReference type="Gene3D" id="1.25.40.390">
    <property type="match status" value="1"/>
</dbReference>
<keyword evidence="4" id="KW-0472">Membrane</keyword>
<dbReference type="Pfam" id="PF14322">
    <property type="entry name" value="SusD-like_3"/>
    <property type="match status" value="1"/>
</dbReference>
<proteinExistence type="inferred from homology"/>
<gene>
    <name evidence="8" type="ORF">Cop2CBH44_25740</name>
</gene>
<keyword evidence="5" id="KW-0998">Cell outer membrane</keyword>
<keyword evidence="9" id="KW-1185">Reference proteome</keyword>
<dbReference type="EMBL" id="AP023322">
    <property type="protein sequence ID" value="BCI64221.1"/>
    <property type="molecule type" value="Genomic_DNA"/>
</dbReference>
<evidence type="ECO:0000256" key="5">
    <source>
        <dbReference type="ARBA" id="ARBA00023237"/>
    </source>
</evidence>